<evidence type="ECO:0000313" key="8">
    <source>
        <dbReference type="EMBL" id="GBC62911.1"/>
    </source>
</evidence>
<protein>
    <submittedName>
        <fullName evidence="8">Response regulator</fullName>
    </submittedName>
</protein>
<keyword evidence="9" id="KW-1185">Reference proteome</keyword>
<dbReference type="AlphaFoldDB" id="A0A401G128"/>
<evidence type="ECO:0000256" key="4">
    <source>
        <dbReference type="ARBA" id="ARBA00023125"/>
    </source>
</evidence>
<dbReference type="InterPro" id="IPR001789">
    <property type="entry name" value="Sig_transdc_resp-reg_receiver"/>
</dbReference>
<accession>A0A401G128</accession>
<organism evidence="8 9">
    <name type="scientific">Desulfonema ishimotonii</name>
    <dbReference type="NCBI Taxonomy" id="45657"/>
    <lineage>
        <taxon>Bacteria</taxon>
        <taxon>Pseudomonadati</taxon>
        <taxon>Thermodesulfobacteriota</taxon>
        <taxon>Desulfobacteria</taxon>
        <taxon>Desulfobacterales</taxon>
        <taxon>Desulfococcaceae</taxon>
        <taxon>Desulfonema</taxon>
    </lineage>
</organism>
<dbReference type="PROSITE" id="PS50110">
    <property type="entry name" value="RESPONSE_REGULATORY"/>
    <property type="match status" value="1"/>
</dbReference>
<evidence type="ECO:0000256" key="2">
    <source>
        <dbReference type="ARBA" id="ARBA00023012"/>
    </source>
</evidence>
<keyword evidence="2" id="KW-0902">Two-component regulatory system</keyword>
<evidence type="ECO:0000256" key="3">
    <source>
        <dbReference type="ARBA" id="ARBA00023015"/>
    </source>
</evidence>
<dbReference type="PANTHER" id="PTHR44591">
    <property type="entry name" value="STRESS RESPONSE REGULATOR PROTEIN 1"/>
    <property type="match status" value="1"/>
</dbReference>
<proteinExistence type="predicted"/>
<dbReference type="Pfam" id="PF00072">
    <property type="entry name" value="Response_reg"/>
    <property type="match status" value="1"/>
</dbReference>
<dbReference type="GO" id="GO:0000160">
    <property type="term" value="P:phosphorelay signal transduction system"/>
    <property type="evidence" value="ECO:0007669"/>
    <property type="project" value="UniProtKB-KW"/>
</dbReference>
<dbReference type="InterPro" id="IPR011006">
    <property type="entry name" value="CheY-like_superfamily"/>
</dbReference>
<keyword evidence="3" id="KW-0805">Transcription regulation</keyword>
<evidence type="ECO:0000256" key="6">
    <source>
        <dbReference type="PROSITE-ProRule" id="PRU00169"/>
    </source>
</evidence>
<gene>
    <name evidence="8" type="ORF">DENIS_3895</name>
</gene>
<sequence>MSMDKRILVVDDEPDVVALIEGRLKKEKYQVDVAYNGVEAIKKVEECIPDCIVLDVMMPEKDGYAVCAELKKNPRYEEIPIVMLTAVADHVSSTRYSHYDGMSMEADDYIPKGPDSTEQIVQSIRELLA</sequence>
<dbReference type="Gene3D" id="3.40.50.2300">
    <property type="match status" value="1"/>
</dbReference>
<dbReference type="PANTHER" id="PTHR44591:SF3">
    <property type="entry name" value="RESPONSE REGULATORY DOMAIN-CONTAINING PROTEIN"/>
    <property type="match status" value="1"/>
</dbReference>
<dbReference type="SMART" id="SM00448">
    <property type="entry name" value="REC"/>
    <property type="match status" value="1"/>
</dbReference>
<evidence type="ECO:0000313" key="9">
    <source>
        <dbReference type="Proteomes" id="UP000288096"/>
    </source>
</evidence>
<dbReference type="GO" id="GO:0003677">
    <property type="term" value="F:DNA binding"/>
    <property type="evidence" value="ECO:0007669"/>
    <property type="project" value="UniProtKB-KW"/>
</dbReference>
<dbReference type="EMBL" id="BEXT01000001">
    <property type="protein sequence ID" value="GBC62911.1"/>
    <property type="molecule type" value="Genomic_DNA"/>
</dbReference>
<dbReference type="FunFam" id="3.40.50.2300:FF:000001">
    <property type="entry name" value="DNA-binding response regulator PhoB"/>
    <property type="match status" value="1"/>
</dbReference>
<evidence type="ECO:0000256" key="1">
    <source>
        <dbReference type="ARBA" id="ARBA00022553"/>
    </source>
</evidence>
<feature type="domain" description="Response regulatory" evidence="7">
    <location>
        <begin position="6"/>
        <end position="127"/>
    </location>
</feature>
<keyword evidence="4" id="KW-0238">DNA-binding</keyword>
<comment type="caution">
    <text evidence="8">The sequence shown here is derived from an EMBL/GenBank/DDBJ whole genome shotgun (WGS) entry which is preliminary data.</text>
</comment>
<dbReference type="OrthoDB" id="9786548at2"/>
<dbReference type="RefSeq" id="WP_124330043.1">
    <property type="nucleotide sequence ID" value="NZ_BEXT01000001.1"/>
</dbReference>
<evidence type="ECO:0000256" key="5">
    <source>
        <dbReference type="ARBA" id="ARBA00023163"/>
    </source>
</evidence>
<reference evidence="9" key="2">
    <citation type="submission" date="2019-01" db="EMBL/GenBank/DDBJ databases">
        <title>Genome sequence of Desulfonema ishimotonii strain Tokyo 01.</title>
        <authorList>
            <person name="Fukui M."/>
        </authorList>
    </citation>
    <scope>NUCLEOTIDE SEQUENCE [LARGE SCALE GENOMIC DNA]</scope>
    <source>
        <strain evidence="9">Tokyo 01</strain>
    </source>
</reference>
<dbReference type="Proteomes" id="UP000288096">
    <property type="component" value="Unassembled WGS sequence"/>
</dbReference>
<keyword evidence="1 6" id="KW-0597">Phosphoprotein</keyword>
<dbReference type="SUPFAM" id="SSF52172">
    <property type="entry name" value="CheY-like"/>
    <property type="match status" value="1"/>
</dbReference>
<reference evidence="9" key="1">
    <citation type="submission" date="2017-11" db="EMBL/GenBank/DDBJ databases">
        <authorList>
            <person name="Watanabe M."/>
            <person name="Kojima H."/>
        </authorList>
    </citation>
    <scope>NUCLEOTIDE SEQUENCE [LARGE SCALE GENOMIC DNA]</scope>
    <source>
        <strain evidence="9">Tokyo 01</strain>
    </source>
</reference>
<dbReference type="InterPro" id="IPR050595">
    <property type="entry name" value="Bact_response_regulator"/>
</dbReference>
<name>A0A401G128_9BACT</name>
<evidence type="ECO:0000259" key="7">
    <source>
        <dbReference type="PROSITE" id="PS50110"/>
    </source>
</evidence>
<keyword evidence="5" id="KW-0804">Transcription</keyword>
<feature type="modified residue" description="4-aspartylphosphate" evidence="6">
    <location>
        <position position="55"/>
    </location>
</feature>